<feature type="domain" description="RUN" evidence="5">
    <location>
        <begin position="206"/>
        <end position="361"/>
    </location>
</feature>
<dbReference type="Gene3D" id="2.60.60.20">
    <property type="entry name" value="PLAT/LH2 domain"/>
    <property type="match status" value="1"/>
</dbReference>
<reference evidence="6 8" key="2">
    <citation type="submission" date="2018-11" db="EMBL/GenBank/DDBJ databases">
        <authorList>
            <consortium name="Pathogen Informatics"/>
        </authorList>
    </citation>
    <scope>NUCLEOTIDE SEQUENCE [LARGE SCALE GENOMIC DNA]</scope>
</reference>
<feature type="signal peptide" evidence="3">
    <location>
        <begin position="1"/>
        <end position="25"/>
    </location>
</feature>
<evidence type="ECO:0000256" key="2">
    <source>
        <dbReference type="SAM" id="MobiDB-lite"/>
    </source>
</evidence>
<dbReference type="Gene3D" id="1.20.58.900">
    <property type="match status" value="1"/>
</dbReference>
<dbReference type="SUPFAM" id="SSF49723">
    <property type="entry name" value="Lipase/lipooxygenase domain (PLAT/LH2 domain)"/>
    <property type="match status" value="1"/>
</dbReference>
<dbReference type="CDD" id="cd17678">
    <property type="entry name" value="RUN2_DENND5"/>
    <property type="match status" value="1"/>
</dbReference>
<dbReference type="SUPFAM" id="SSF140741">
    <property type="entry name" value="RUN domain-like"/>
    <property type="match status" value="1"/>
</dbReference>
<evidence type="ECO:0000256" key="3">
    <source>
        <dbReference type="SAM" id="SignalP"/>
    </source>
</evidence>
<keyword evidence="8" id="KW-1185">Reference proteome</keyword>
<dbReference type="Proteomes" id="UP000038040">
    <property type="component" value="Unplaced"/>
</dbReference>
<feature type="compositionally biased region" description="Basic residues" evidence="2">
    <location>
        <begin position="127"/>
        <end position="136"/>
    </location>
</feature>
<feature type="domain" description="PLAT" evidence="4">
    <location>
        <begin position="1"/>
        <end position="102"/>
    </location>
</feature>
<dbReference type="SMART" id="SM00593">
    <property type="entry name" value="RUN"/>
    <property type="match status" value="1"/>
</dbReference>
<dbReference type="InterPro" id="IPR047278">
    <property type="entry name" value="DEN5A/B"/>
</dbReference>
<organism evidence="7 9">
    <name type="scientific">Dracunculus medinensis</name>
    <name type="common">Guinea worm</name>
    <dbReference type="NCBI Taxonomy" id="318479"/>
    <lineage>
        <taxon>Eukaryota</taxon>
        <taxon>Metazoa</taxon>
        <taxon>Ecdysozoa</taxon>
        <taxon>Nematoda</taxon>
        <taxon>Chromadorea</taxon>
        <taxon>Rhabditida</taxon>
        <taxon>Spirurina</taxon>
        <taxon>Dracunculoidea</taxon>
        <taxon>Dracunculidae</taxon>
        <taxon>Dracunculus</taxon>
    </lineage>
</organism>
<evidence type="ECO:0000256" key="1">
    <source>
        <dbReference type="PROSITE-ProRule" id="PRU00152"/>
    </source>
</evidence>
<evidence type="ECO:0000313" key="7">
    <source>
        <dbReference type="Proteomes" id="UP000038040"/>
    </source>
</evidence>
<dbReference type="Pfam" id="PF01477">
    <property type="entry name" value="PLAT"/>
    <property type="match status" value="1"/>
</dbReference>
<keyword evidence="3" id="KW-0732">Signal</keyword>
<dbReference type="AlphaFoldDB" id="A0A0N4UJW5"/>
<evidence type="ECO:0000313" key="6">
    <source>
        <dbReference type="EMBL" id="VDN52129.1"/>
    </source>
</evidence>
<dbReference type="PROSITE" id="PS50826">
    <property type="entry name" value="RUN"/>
    <property type="match status" value="1"/>
</dbReference>
<name>A0A0N4UJW5_DRAME</name>
<feature type="compositionally biased region" description="Low complexity" evidence="2">
    <location>
        <begin position="137"/>
        <end position="146"/>
    </location>
</feature>
<dbReference type="Pfam" id="PF02759">
    <property type="entry name" value="RUN"/>
    <property type="match status" value="1"/>
</dbReference>
<evidence type="ECO:0000259" key="4">
    <source>
        <dbReference type="PROSITE" id="PS50095"/>
    </source>
</evidence>
<dbReference type="EMBL" id="UYYG01000046">
    <property type="protein sequence ID" value="VDN52129.1"/>
    <property type="molecule type" value="Genomic_DNA"/>
</dbReference>
<dbReference type="GO" id="GO:0005085">
    <property type="term" value="F:guanyl-nucleotide exchange factor activity"/>
    <property type="evidence" value="ECO:0007669"/>
    <property type="project" value="InterPro"/>
</dbReference>
<dbReference type="InterPro" id="IPR001024">
    <property type="entry name" value="PLAT/LH2_dom"/>
</dbReference>
<proteinExistence type="predicted"/>
<gene>
    <name evidence="6" type="ORF">DME_LOCUS2102</name>
</gene>
<dbReference type="Proteomes" id="UP000274756">
    <property type="component" value="Unassembled WGS sequence"/>
</dbReference>
<feature type="chain" id="PRO_5041039230" evidence="3">
    <location>
        <begin position="26"/>
        <end position="365"/>
    </location>
</feature>
<accession>A0A0N4UJW5</accession>
<dbReference type="OrthoDB" id="6019893at2759"/>
<protein>
    <submittedName>
        <fullName evidence="9">RUN domain-containing protein</fullName>
    </submittedName>
</protein>
<dbReference type="PANTHER" id="PTHR46070:SF1">
    <property type="entry name" value="PINSTRIPE, ISOFORM A"/>
    <property type="match status" value="1"/>
</dbReference>
<dbReference type="GO" id="GO:0031267">
    <property type="term" value="F:small GTPase binding"/>
    <property type="evidence" value="ECO:0007669"/>
    <property type="project" value="InterPro"/>
</dbReference>
<dbReference type="InterPro" id="IPR036392">
    <property type="entry name" value="PLAT/LH2_dom_sf"/>
</dbReference>
<dbReference type="InterPro" id="IPR004012">
    <property type="entry name" value="Run_dom"/>
</dbReference>
<dbReference type="PANTHER" id="PTHR46070">
    <property type="entry name" value="PINSTRIPE, ISOFORM A"/>
    <property type="match status" value="1"/>
</dbReference>
<evidence type="ECO:0000313" key="9">
    <source>
        <dbReference type="WBParaSite" id="DME_0000797701-mRNA-1"/>
    </source>
</evidence>
<dbReference type="PROSITE" id="PS50095">
    <property type="entry name" value="PLAT"/>
    <property type="match status" value="1"/>
</dbReference>
<evidence type="ECO:0000313" key="8">
    <source>
        <dbReference type="Proteomes" id="UP000274756"/>
    </source>
</evidence>
<feature type="region of interest" description="Disordered" evidence="2">
    <location>
        <begin position="126"/>
        <end position="148"/>
    </location>
</feature>
<comment type="caution">
    <text evidence="1">Lacks conserved residue(s) required for the propagation of feature annotation.</text>
</comment>
<evidence type="ECO:0000259" key="5">
    <source>
        <dbReference type="PROSITE" id="PS50826"/>
    </source>
</evidence>
<sequence length="365" mass="41614">MGNTRSVISCPIFVVIAGSLCSTTAIEIKQNIIDFKFEHKNLGILSTLRVGHNEKDMQSGQPKWFLDYILVRNEITGQCYRFNCCRWFGKGVDDGSLERLLVAEKLPQVDPDADILPQNGYVDRHIKGYSRSRTPPRTRSPSTGRSDSANLKSSLFLAYASNLGEILTGNHSGTRLTEIQQLLGEAVNAIVKHFYNGVEARSELTQLLCAPDKGLVSVMVSVFLYGRQDSIWSTRFFRQQFPWDYVEKVFIWFYDLLRMEDSKQLTQEQRALIIHACRLVRRISSNSSLGKDGKFQLFIITAIRCSDHVLSGLLPLMAWTPITAQLYEELSFLRTPHYLNYLSKLLNSLNEYNFDLEKSLTYGID</sequence>
<dbReference type="InterPro" id="IPR037213">
    <property type="entry name" value="Run_dom_sf"/>
</dbReference>
<dbReference type="STRING" id="318479.A0A0N4UJW5"/>
<dbReference type="WBParaSite" id="DME_0000797701-mRNA-1">
    <property type="protein sequence ID" value="DME_0000797701-mRNA-1"/>
    <property type="gene ID" value="DME_0000797701"/>
</dbReference>
<reference evidence="9" key="1">
    <citation type="submission" date="2017-02" db="UniProtKB">
        <authorList>
            <consortium name="WormBaseParasite"/>
        </authorList>
    </citation>
    <scope>IDENTIFICATION</scope>
</reference>